<dbReference type="PROSITE" id="PS00178">
    <property type="entry name" value="AA_TRNA_LIGASE_I"/>
    <property type="match status" value="1"/>
</dbReference>
<dbReference type="Gene3D" id="2.20.28.20">
    <property type="entry name" value="Methionyl-tRNA synthetase, Zn-domain"/>
    <property type="match status" value="1"/>
</dbReference>
<dbReference type="InterPro" id="IPR041872">
    <property type="entry name" value="Anticodon_Met"/>
</dbReference>
<dbReference type="GO" id="GO:0006431">
    <property type="term" value="P:methionyl-tRNA aminoacylation"/>
    <property type="evidence" value="ECO:0007669"/>
    <property type="project" value="InterPro"/>
</dbReference>
<dbReference type="InterPro" id="IPR033911">
    <property type="entry name" value="MetRS_core"/>
</dbReference>
<dbReference type="GO" id="GO:0017101">
    <property type="term" value="C:aminoacyl-tRNA synthetase multienzyme complex"/>
    <property type="evidence" value="ECO:0007669"/>
    <property type="project" value="TreeGrafter"/>
</dbReference>
<keyword evidence="11 15" id="KW-0030">Aminoacyl-tRNA synthetase</keyword>
<organism evidence="18 19">
    <name type="scientific">Elliptochloris bilobata</name>
    <dbReference type="NCBI Taxonomy" id="381761"/>
    <lineage>
        <taxon>Eukaryota</taxon>
        <taxon>Viridiplantae</taxon>
        <taxon>Chlorophyta</taxon>
        <taxon>core chlorophytes</taxon>
        <taxon>Trebouxiophyceae</taxon>
        <taxon>Trebouxiophyceae incertae sedis</taxon>
        <taxon>Elliptochloris clade</taxon>
        <taxon>Elliptochloris</taxon>
    </lineage>
</organism>
<protein>
    <recommendedName>
        <fullName evidence="3">methionine--tRNA ligase</fullName>
        <ecNumber evidence="3">6.1.1.10</ecNumber>
    </recommendedName>
    <alternativeName>
        <fullName evidence="12">Methionyl-tRNA synthetase</fullName>
    </alternativeName>
</protein>
<dbReference type="SUPFAM" id="SSF47323">
    <property type="entry name" value="Anticodon-binding domain of a subclass of class I aminoacyl-tRNA synthetases"/>
    <property type="match status" value="1"/>
</dbReference>
<dbReference type="InterPro" id="IPR029038">
    <property type="entry name" value="MetRS_Zn"/>
</dbReference>
<evidence type="ECO:0000256" key="2">
    <source>
        <dbReference type="ARBA" id="ARBA00005594"/>
    </source>
</evidence>
<dbReference type="Pfam" id="PF01588">
    <property type="entry name" value="tRNA_bind"/>
    <property type="match status" value="1"/>
</dbReference>
<dbReference type="CDD" id="cd00814">
    <property type="entry name" value="MetRS_core"/>
    <property type="match status" value="1"/>
</dbReference>
<dbReference type="Pfam" id="PF09334">
    <property type="entry name" value="tRNA-synt_1g"/>
    <property type="match status" value="1"/>
</dbReference>
<comment type="subcellular location">
    <subcellularLocation>
        <location evidence="1">Cytoplasm</location>
    </subcellularLocation>
</comment>
<dbReference type="GO" id="GO:0005829">
    <property type="term" value="C:cytosol"/>
    <property type="evidence" value="ECO:0007669"/>
    <property type="project" value="TreeGrafter"/>
</dbReference>
<dbReference type="SUPFAM" id="SSF52374">
    <property type="entry name" value="Nucleotidylyl transferase"/>
    <property type="match status" value="1"/>
</dbReference>
<evidence type="ECO:0000256" key="9">
    <source>
        <dbReference type="ARBA" id="ARBA00022884"/>
    </source>
</evidence>
<dbReference type="Gene3D" id="3.40.50.620">
    <property type="entry name" value="HUPs"/>
    <property type="match status" value="1"/>
</dbReference>
<dbReference type="PROSITE" id="PS50405">
    <property type="entry name" value="GST_CTER"/>
    <property type="match status" value="1"/>
</dbReference>
<dbReference type="InterPro" id="IPR036282">
    <property type="entry name" value="Glutathione-S-Trfase_C_sf"/>
</dbReference>
<dbReference type="Pfam" id="PF19303">
    <property type="entry name" value="Anticodon_3"/>
    <property type="match status" value="1"/>
</dbReference>
<evidence type="ECO:0000256" key="3">
    <source>
        <dbReference type="ARBA" id="ARBA00012838"/>
    </source>
</evidence>
<keyword evidence="5 14" id="KW-0820">tRNA-binding</keyword>
<dbReference type="SUPFAM" id="SSF50249">
    <property type="entry name" value="Nucleic acid-binding proteins"/>
    <property type="match status" value="1"/>
</dbReference>
<dbReference type="InterPro" id="IPR015413">
    <property type="entry name" value="Methionyl/Leucyl_tRNA_Synth"/>
</dbReference>
<dbReference type="FunFam" id="2.40.50.140:FF:000047">
    <property type="entry name" value="tyrosine--tRNA ligase, cytoplasmic isoform X2"/>
    <property type="match status" value="1"/>
</dbReference>
<keyword evidence="8 15" id="KW-0067">ATP-binding</keyword>
<dbReference type="SUPFAM" id="SSF57770">
    <property type="entry name" value="Methionyl-tRNA synthetase (MetRS), Zn-domain"/>
    <property type="match status" value="1"/>
</dbReference>
<keyword evidence="10 15" id="KW-0648">Protein biosynthesis</keyword>
<evidence type="ECO:0000256" key="12">
    <source>
        <dbReference type="ARBA" id="ARBA00030904"/>
    </source>
</evidence>
<keyword evidence="4" id="KW-0963">Cytoplasm</keyword>
<dbReference type="CDD" id="cd02799">
    <property type="entry name" value="tRNA_bind_EMAP-II_like"/>
    <property type="match status" value="1"/>
</dbReference>
<keyword evidence="19" id="KW-1185">Reference proteome</keyword>
<dbReference type="InterPro" id="IPR001412">
    <property type="entry name" value="aa-tRNA-synth_I_CS"/>
</dbReference>
<dbReference type="GO" id="GO:0005524">
    <property type="term" value="F:ATP binding"/>
    <property type="evidence" value="ECO:0007669"/>
    <property type="project" value="UniProtKB-KW"/>
</dbReference>
<keyword evidence="7 15" id="KW-0547">Nucleotide-binding</keyword>
<dbReference type="EMBL" id="JALJOU010000070">
    <property type="protein sequence ID" value="KAK9825825.1"/>
    <property type="molecule type" value="Genomic_DNA"/>
</dbReference>
<dbReference type="PRINTS" id="PR01041">
    <property type="entry name" value="TRNASYNTHMET"/>
</dbReference>
<evidence type="ECO:0000256" key="1">
    <source>
        <dbReference type="ARBA" id="ARBA00004496"/>
    </source>
</evidence>
<evidence type="ECO:0000256" key="10">
    <source>
        <dbReference type="ARBA" id="ARBA00022917"/>
    </source>
</evidence>
<evidence type="ECO:0000256" key="11">
    <source>
        <dbReference type="ARBA" id="ARBA00023146"/>
    </source>
</evidence>
<dbReference type="InterPro" id="IPR010987">
    <property type="entry name" value="Glutathione-S-Trfase_C-like"/>
</dbReference>
<comment type="caution">
    <text evidence="18">The sequence shown here is derived from an EMBL/GenBank/DDBJ whole genome shotgun (WGS) entry which is preliminary data.</text>
</comment>
<dbReference type="InterPro" id="IPR002547">
    <property type="entry name" value="tRNA-bd_dom"/>
</dbReference>
<evidence type="ECO:0000256" key="6">
    <source>
        <dbReference type="ARBA" id="ARBA00022598"/>
    </source>
</evidence>
<dbReference type="PROSITE" id="PS50886">
    <property type="entry name" value="TRBD"/>
    <property type="match status" value="1"/>
</dbReference>
<dbReference type="HAMAP" id="MF_00098">
    <property type="entry name" value="Met_tRNA_synth_type1"/>
    <property type="match status" value="1"/>
</dbReference>
<dbReference type="PANTHER" id="PTHR45765">
    <property type="entry name" value="METHIONINE--TRNA LIGASE"/>
    <property type="match status" value="1"/>
</dbReference>
<dbReference type="FunFam" id="2.20.28.20:FF:000001">
    <property type="entry name" value="Methionine--tRNA ligase"/>
    <property type="match status" value="1"/>
</dbReference>
<evidence type="ECO:0000256" key="5">
    <source>
        <dbReference type="ARBA" id="ARBA00022555"/>
    </source>
</evidence>
<dbReference type="PANTHER" id="PTHR45765:SF1">
    <property type="entry name" value="METHIONINE--TRNA LIGASE, CYTOPLASMIC"/>
    <property type="match status" value="1"/>
</dbReference>
<dbReference type="GO" id="GO:0009791">
    <property type="term" value="P:post-embryonic development"/>
    <property type="evidence" value="ECO:0007669"/>
    <property type="project" value="UniProtKB-ARBA"/>
</dbReference>
<sequence>MPSQEVLTDSNAIARYVGGSTGAAAALDVAGWHVSGWMEWEEIHLRPAVYTGAPVPLEAELVHLDKYLPSSDFLVGAAVTLADVVVFATLLPLTVAPVPGAPAQGRPVRAFLERMGQLPAVRAGMAAALGSGGLEALAAVFRQDAAAAVGAQPRRPVPGQRNILITSALPYVNNVPHLGNIIGCVLSADCYARYCRARGYNTVFICGTDEYGTATETKALEEGLTCQETCDKYHAVHAQIYEWFDIAFDKFGRTPTWQQTEIAQAIFRSLERSGRLAEHENQQLYSEAAGKFLADRFVSGTCPYCAYEDARGDQCDSCGKLLECTALINPRCKLTGTTPVLRATTHLFLDLPALSPQLQAYIDRSSRSGGWSSNCVQTTAAWMRDGLKERCITRDLSWGTPVPRPGYEDKVFYVWFDAPIGYISITANYLPDWEAWWRNPEDVELVQFMGKDNVPFHTVIFPATLLGTGERWTLMSRISVTEYLNYEGGKFSKSRGVGVFGNDARDTGIPVEVWRYLLLSLRPENADADFKWSDLAAKNNSELLANLGNFVNRALTFVAKQLGGVVAGRAGGKAAGPLARLVDGVAPLVAQYVAAMDGMRFKEAIRIVMAISAVGNKFIQDYKPWVVLKEDAAECGALLSGCAGLVVLLAALLEPFMPSITTCLLEQLALPRAAIALSDAFLAPFLQHAATLAPADSRHRDDPAGLLADLVPAGHAIGAPKLLFREIGKDEAEALRARFAGTQADRASAAAPAGAAAATNQAAKPSPKAVDVSRLDLRVGLIRRAWEHPDAESLYVEEVDCGEAEPRQVVSGLRKYMPLAALEGRRVVLVANMKPAAMRGVRSQAMVLCASSPDGAQVEFVEPPAGAAPGERVSVEGFPGEPDAQLAPKKRVFEGVQPDLASNAARVACYRGIPLATAQGPCTVASIAGGSIR</sequence>
<evidence type="ECO:0000256" key="7">
    <source>
        <dbReference type="ARBA" id="ARBA00022741"/>
    </source>
</evidence>
<dbReference type="GO" id="GO:0004825">
    <property type="term" value="F:methionine-tRNA ligase activity"/>
    <property type="evidence" value="ECO:0007669"/>
    <property type="project" value="UniProtKB-EC"/>
</dbReference>
<dbReference type="Gene3D" id="1.20.1050.130">
    <property type="match status" value="1"/>
</dbReference>
<dbReference type="EC" id="6.1.1.10" evidence="3"/>
<dbReference type="Proteomes" id="UP001445335">
    <property type="component" value="Unassembled WGS sequence"/>
</dbReference>
<name>A0AAW1QWB7_9CHLO</name>
<dbReference type="Gene3D" id="2.40.50.140">
    <property type="entry name" value="Nucleic acid-binding proteins"/>
    <property type="match status" value="1"/>
</dbReference>
<evidence type="ECO:0000256" key="15">
    <source>
        <dbReference type="RuleBase" id="RU363039"/>
    </source>
</evidence>
<evidence type="ECO:0000256" key="4">
    <source>
        <dbReference type="ARBA" id="ARBA00022490"/>
    </source>
</evidence>
<evidence type="ECO:0000259" key="16">
    <source>
        <dbReference type="PROSITE" id="PS50405"/>
    </source>
</evidence>
<dbReference type="InterPro" id="IPR014729">
    <property type="entry name" value="Rossmann-like_a/b/a_fold"/>
</dbReference>
<dbReference type="GO" id="GO:0000049">
    <property type="term" value="F:tRNA binding"/>
    <property type="evidence" value="ECO:0007669"/>
    <property type="project" value="UniProtKB-UniRule"/>
</dbReference>
<gene>
    <name evidence="18" type="ORF">WJX81_000084</name>
</gene>
<evidence type="ECO:0000256" key="8">
    <source>
        <dbReference type="ARBA" id="ARBA00022840"/>
    </source>
</evidence>
<evidence type="ECO:0000313" key="18">
    <source>
        <dbReference type="EMBL" id="KAK9825825.1"/>
    </source>
</evidence>
<dbReference type="InterPro" id="IPR012340">
    <property type="entry name" value="NA-bd_OB-fold"/>
</dbReference>
<dbReference type="NCBIfam" id="NF001100">
    <property type="entry name" value="PRK00133.1"/>
    <property type="match status" value="1"/>
</dbReference>
<dbReference type="InterPro" id="IPR009080">
    <property type="entry name" value="tRNAsynth_Ia_anticodon-bd"/>
</dbReference>
<dbReference type="GO" id="GO:0048608">
    <property type="term" value="P:reproductive structure development"/>
    <property type="evidence" value="ECO:0007669"/>
    <property type="project" value="UniProtKB-ARBA"/>
</dbReference>
<comment type="similarity">
    <text evidence="2 15">Belongs to the class-I aminoacyl-tRNA synthetase family.</text>
</comment>
<reference evidence="18 19" key="1">
    <citation type="journal article" date="2024" name="Nat. Commun.">
        <title>Phylogenomics reveals the evolutionary origins of lichenization in chlorophyte algae.</title>
        <authorList>
            <person name="Puginier C."/>
            <person name="Libourel C."/>
            <person name="Otte J."/>
            <person name="Skaloud P."/>
            <person name="Haon M."/>
            <person name="Grisel S."/>
            <person name="Petersen M."/>
            <person name="Berrin J.G."/>
            <person name="Delaux P.M."/>
            <person name="Dal Grande F."/>
            <person name="Keller J."/>
        </authorList>
    </citation>
    <scope>NUCLEOTIDE SEQUENCE [LARGE SCALE GENOMIC DNA]</scope>
    <source>
        <strain evidence="18 19">SAG 245.80</strain>
    </source>
</reference>
<dbReference type="SUPFAM" id="SSF47616">
    <property type="entry name" value="GST C-terminal domain-like"/>
    <property type="match status" value="1"/>
</dbReference>
<keyword evidence="6 15" id="KW-0436">Ligase</keyword>
<feature type="domain" description="GST C-terminal" evidence="16">
    <location>
        <begin position="1"/>
        <end position="157"/>
    </location>
</feature>
<comment type="catalytic activity">
    <reaction evidence="13">
        <text>tRNA(Met) + L-methionine + ATP = L-methionyl-tRNA(Met) + AMP + diphosphate</text>
        <dbReference type="Rhea" id="RHEA:13481"/>
        <dbReference type="Rhea" id="RHEA-COMP:9667"/>
        <dbReference type="Rhea" id="RHEA-COMP:9698"/>
        <dbReference type="ChEBI" id="CHEBI:30616"/>
        <dbReference type="ChEBI" id="CHEBI:33019"/>
        <dbReference type="ChEBI" id="CHEBI:57844"/>
        <dbReference type="ChEBI" id="CHEBI:78442"/>
        <dbReference type="ChEBI" id="CHEBI:78530"/>
        <dbReference type="ChEBI" id="CHEBI:456215"/>
        <dbReference type="EC" id="6.1.1.10"/>
    </reaction>
</comment>
<feature type="domain" description="TRNA-binding" evidence="17">
    <location>
        <begin position="771"/>
        <end position="874"/>
    </location>
</feature>
<dbReference type="InterPro" id="IPR023458">
    <property type="entry name" value="Met-tRNA_ligase_1"/>
</dbReference>
<dbReference type="InterPro" id="IPR014758">
    <property type="entry name" value="Met-tRNA_synth"/>
</dbReference>
<keyword evidence="9 14" id="KW-0694">RNA-binding</keyword>
<evidence type="ECO:0000259" key="17">
    <source>
        <dbReference type="PROSITE" id="PS50886"/>
    </source>
</evidence>
<accession>A0AAW1QWB7</accession>
<evidence type="ECO:0000313" key="19">
    <source>
        <dbReference type="Proteomes" id="UP001445335"/>
    </source>
</evidence>
<dbReference type="AlphaFoldDB" id="A0AAW1QWB7"/>
<dbReference type="Gene3D" id="1.10.730.10">
    <property type="entry name" value="Isoleucyl-tRNA Synthetase, Domain 1"/>
    <property type="match status" value="1"/>
</dbReference>
<dbReference type="NCBIfam" id="TIGR00398">
    <property type="entry name" value="metG"/>
    <property type="match status" value="1"/>
</dbReference>
<proteinExistence type="inferred from homology"/>
<evidence type="ECO:0000256" key="14">
    <source>
        <dbReference type="PROSITE-ProRule" id="PRU00209"/>
    </source>
</evidence>
<evidence type="ECO:0000256" key="13">
    <source>
        <dbReference type="ARBA" id="ARBA00047364"/>
    </source>
</evidence>